<feature type="region of interest" description="Disordered" evidence="1">
    <location>
        <begin position="282"/>
        <end position="390"/>
    </location>
</feature>
<feature type="region of interest" description="Disordered" evidence="1">
    <location>
        <begin position="182"/>
        <end position="207"/>
    </location>
</feature>
<evidence type="ECO:0000313" key="3">
    <source>
        <dbReference type="Proteomes" id="UP001161017"/>
    </source>
</evidence>
<dbReference type="Proteomes" id="UP001161017">
    <property type="component" value="Unassembled WGS sequence"/>
</dbReference>
<organism evidence="2 3">
    <name type="scientific">Ramalina farinacea</name>
    <dbReference type="NCBI Taxonomy" id="258253"/>
    <lineage>
        <taxon>Eukaryota</taxon>
        <taxon>Fungi</taxon>
        <taxon>Dikarya</taxon>
        <taxon>Ascomycota</taxon>
        <taxon>Pezizomycotina</taxon>
        <taxon>Lecanoromycetes</taxon>
        <taxon>OSLEUM clade</taxon>
        <taxon>Lecanoromycetidae</taxon>
        <taxon>Lecanorales</taxon>
        <taxon>Lecanorineae</taxon>
        <taxon>Ramalinaceae</taxon>
        <taxon>Ramalina</taxon>
    </lineage>
</organism>
<reference evidence="2" key="1">
    <citation type="journal article" date="2023" name="Genome Biol. Evol.">
        <title>First Whole Genome Sequence and Flow Cytometry Genome Size Data for the Lichen-Forming Fungus Ramalina farinacea (Ascomycota).</title>
        <authorList>
            <person name="Llewellyn T."/>
            <person name="Mian S."/>
            <person name="Hill R."/>
            <person name="Leitch I.J."/>
            <person name="Gaya E."/>
        </authorList>
    </citation>
    <scope>NUCLEOTIDE SEQUENCE</scope>
    <source>
        <strain evidence="2">LIQ254RAFAR</strain>
    </source>
</reference>
<feature type="compositionally biased region" description="Polar residues" evidence="1">
    <location>
        <begin position="182"/>
        <end position="191"/>
    </location>
</feature>
<feature type="region of interest" description="Disordered" evidence="1">
    <location>
        <begin position="225"/>
        <end position="248"/>
    </location>
</feature>
<feature type="region of interest" description="Disordered" evidence="1">
    <location>
        <begin position="36"/>
        <end position="150"/>
    </location>
</feature>
<name>A0AA43TPT5_9LECA</name>
<gene>
    <name evidence="2" type="ORF">OHK93_006133</name>
</gene>
<comment type="caution">
    <text evidence="2">The sequence shown here is derived from an EMBL/GenBank/DDBJ whole genome shotgun (WGS) entry which is preliminary data.</text>
</comment>
<keyword evidence="3" id="KW-1185">Reference proteome</keyword>
<evidence type="ECO:0000256" key="1">
    <source>
        <dbReference type="SAM" id="MobiDB-lite"/>
    </source>
</evidence>
<sequence length="472" mass="51692">MAFGLASMVFLRNHSLLHEWVDMPFDATRSTIFSAGLPNPESASSNHANQSEEAAVRGGFDDDSTSPPRLLYSHGSKTNSPVWGVPNEPDQSSVNTWEAPVWGSPNEPDQSSGNTWEAPVWGSPNEPDQSSGNTWEAPVWGSPNEPDQSSVNTWEASLWGSPNEPDQSSLNTWEAPVWGFSNEPNQSSVDSWQRPAQGPNDGLSNPVEDEVIVCHEKKVARSGRVAVAETAPASPKIKQEPSACQTRQQTLRLRRQERAIEEARADDSSVASVDAVSIGRWPAQYVSPPPSSQKSLRRSTRTRQPRSQAGNRLFNSPSDAAYVNLLDSPSDDGSDESSQPLIKRSRKNPPRECNANRPIPVRGQRKASAQQKPSRQSSTGKKMPVSLDESKRLTDTEQLVTFFFFAGHQDFGALPASMKQCKAAKSFFDKAALALSLSSGRVNENSVRAVTVAIDGFDWPKWEIMSLRAVKV</sequence>
<feature type="compositionally biased region" description="Polar residues" evidence="1">
    <location>
        <begin position="41"/>
        <end position="52"/>
    </location>
</feature>
<feature type="compositionally biased region" description="Basic residues" evidence="1">
    <location>
        <begin position="295"/>
        <end position="304"/>
    </location>
</feature>
<evidence type="ECO:0000313" key="2">
    <source>
        <dbReference type="EMBL" id="MDI1486871.1"/>
    </source>
</evidence>
<dbReference type="EMBL" id="JAPUFD010000004">
    <property type="protein sequence ID" value="MDI1486871.1"/>
    <property type="molecule type" value="Genomic_DNA"/>
</dbReference>
<protein>
    <submittedName>
        <fullName evidence="2">Uncharacterized protein</fullName>
    </submittedName>
</protein>
<proteinExistence type="predicted"/>
<dbReference type="AlphaFoldDB" id="A0AA43TPT5"/>
<accession>A0AA43TPT5</accession>
<feature type="compositionally biased region" description="Polar residues" evidence="1">
    <location>
        <begin position="309"/>
        <end position="318"/>
    </location>
</feature>
<feature type="compositionally biased region" description="Polar residues" evidence="1">
    <location>
        <begin position="367"/>
        <end position="380"/>
    </location>
</feature>